<sequence>MILVVDGLNRHRYTRILDEMFALRARVFGDRLGWEVEITDGKEIDHFDALDPAYVIGINDDGRVVSCVRALQTTGPHMLADVFSDILDGEPPLRSGTLWESTRFCVDTDILERGQSRNSVSYATCELMAASLEFAKNSGITDIVTVIDPVMNRVLKRSDCAPYDYVGKVTPMGKVSAMAALLDCSDERIDRIRRFAGIEGDLFVDAQIAEALADAPVPARPSVVPFETAKEPVCTKAALEQYCVEQMRDARTHEELSAAKRLCEMLLGQVMPANRAGPLASC</sequence>
<dbReference type="OrthoDB" id="6169313at2"/>
<dbReference type="EMBL" id="QPMK01000004">
    <property type="protein sequence ID" value="RDD66900.1"/>
    <property type="molecule type" value="Genomic_DNA"/>
</dbReference>
<dbReference type="Pfam" id="PF00765">
    <property type="entry name" value="Autoind_synth"/>
    <property type="match status" value="1"/>
</dbReference>
<dbReference type="Proteomes" id="UP000253977">
    <property type="component" value="Unassembled WGS sequence"/>
</dbReference>
<dbReference type="PANTHER" id="PTHR39322">
    <property type="entry name" value="ACYL-HOMOSERINE-LACTONE SYNTHASE"/>
    <property type="match status" value="1"/>
</dbReference>
<evidence type="ECO:0000256" key="3">
    <source>
        <dbReference type="ARBA" id="ARBA00022679"/>
    </source>
</evidence>
<comment type="caution">
    <text evidence="9">The sequence shown here is derived from an EMBL/GenBank/DDBJ whole genome shotgun (WGS) entry which is preliminary data.</text>
</comment>
<accession>A0A369TNZ8</accession>
<gene>
    <name evidence="9" type="ORF">DU478_08115</name>
</gene>
<evidence type="ECO:0000256" key="1">
    <source>
        <dbReference type="ARBA" id="ARBA00012340"/>
    </source>
</evidence>
<name>A0A369TNZ8_9RHOB</name>
<evidence type="ECO:0000256" key="5">
    <source>
        <dbReference type="ARBA" id="ARBA00022929"/>
    </source>
</evidence>
<dbReference type="PRINTS" id="PR01549">
    <property type="entry name" value="AUTOINDCRSYN"/>
</dbReference>
<dbReference type="Gene3D" id="3.40.630.30">
    <property type="match status" value="1"/>
</dbReference>
<dbReference type="RefSeq" id="WP_114510445.1">
    <property type="nucleotide sequence ID" value="NZ_QPMK01000004.1"/>
</dbReference>
<dbReference type="PROSITE" id="PS51187">
    <property type="entry name" value="AUTOINDUCER_SYNTH_2"/>
    <property type="match status" value="1"/>
</dbReference>
<dbReference type="SUPFAM" id="SSF55729">
    <property type="entry name" value="Acyl-CoA N-acyltransferases (Nat)"/>
    <property type="match status" value="1"/>
</dbReference>
<keyword evidence="4 8" id="KW-0949">S-adenosyl-L-methionine</keyword>
<protein>
    <recommendedName>
        <fullName evidence="1 8">Acyl-homoserine-lactone synthase</fullName>
        <ecNumber evidence="1 8">2.3.1.184</ecNumber>
    </recommendedName>
    <alternativeName>
        <fullName evidence="8">Autoinducer synthesis protein</fullName>
    </alternativeName>
</protein>
<dbReference type="InterPro" id="IPR001690">
    <property type="entry name" value="Autoind_synthase"/>
</dbReference>
<comment type="catalytic activity">
    <reaction evidence="6 8">
        <text>a fatty acyl-[ACP] + S-adenosyl-L-methionine = an N-acyl-L-homoserine lactone + S-methyl-5'-thioadenosine + holo-[ACP] + H(+)</text>
        <dbReference type="Rhea" id="RHEA:10096"/>
        <dbReference type="Rhea" id="RHEA-COMP:9685"/>
        <dbReference type="Rhea" id="RHEA-COMP:14125"/>
        <dbReference type="ChEBI" id="CHEBI:15378"/>
        <dbReference type="ChEBI" id="CHEBI:17509"/>
        <dbReference type="ChEBI" id="CHEBI:55474"/>
        <dbReference type="ChEBI" id="CHEBI:59789"/>
        <dbReference type="ChEBI" id="CHEBI:64479"/>
        <dbReference type="ChEBI" id="CHEBI:138651"/>
        <dbReference type="EC" id="2.3.1.184"/>
    </reaction>
</comment>
<proteinExistence type="inferred from homology"/>
<evidence type="ECO:0000256" key="7">
    <source>
        <dbReference type="PROSITE-ProRule" id="PRU00533"/>
    </source>
</evidence>
<evidence type="ECO:0000256" key="2">
    <source>
        <dbReference type="ARBA" id="ARBA00022654"/>
    </source>
</evidence>
<evidence type="ECO:0000256" key="4">
    <source>
        <dbReference type="ARBA" id="ARBA00022691"/>
    </source>
</evidence>
<reference evidence="9 10" key="1">
    <citation type="submission" date="2018-07" db="EMBL/GenBank/DDBJ databases">
        <title>Thalassococcus profundi sp. nov., a marine bacterium isolated from deep seawater of Okinawa Trough.</title>
        <authorList>
            <person name="Yu M."/>
        </authorList>
    </citation>
    <scope>NUCLEOTIDE SEQUENCE [LARGE SCALE GENOMIC DNA]</scope>
    <source>
        <strain evidence="9 10">WRAS1</strain>
    </source>
</reference>
<evidence type="ECO:0000256" key="6">
    <source>
        <dbReference type="ARBA" id="ARBA00048576"/>
    </source>
</evidence>
<keyword evidence="5 7" id="KW-0071">Autoinducer synthesis</keyword>
<dbReference type="GO" id="GO:0061579">
    <property type="term" value="F:N-acyl homoserine lactone synthase activity"/>
    <property type="evidence" value="ECO:0007669"/>
    <property type="project" value="UniProtKB-UniRule"/>
</dbReference>
<evidence type="ECO:0000313" key="9">
    <source>
        <dbReference type="EMBL" id="RDD66900.1"/>
    </source>
</evidence>
<dbReference type="GO" id="GO:0007165">
    <property type="term" value="P:signal transduction"/>
    <property type="evidence" value="ECO:0007669"/>
    <property type="project" value="TreeGrafter"/>
</dbReference>
<keyword evidence="3 8" id="KW-0808">Transferase</keyword>
<evidence type="ECO:0000313" key="10">
    <source>
        <dbReference type="Proteomes" id="UP000253977"/>
    </source>
</evidence>
<evidence type="ECO:0000256" key="8">
    <source>
        <dbReference type="RuleBase" id="RU361135"/>
    </source>
</evidence>
<comment type="similarity">
    <text evidence="7 8">Belongs to the autoinducer synthase family.</text>
</comment>
<dbReference type="PANTHER" id="PTHR39322:SF1">
    <property type="entry name" value="ISOVALERYL-HOMOSERINE LACTONE SYNTHASE"/>
    <property type="match status" value="1"/>
</dbReference>
<keyword evidence="10" id="KW-1185">Reference proteome</keyword>
<dbReference type="InterPro" id="IPR018311">
    <property type="entry name" value="Autoind_synth_CS"/>
</dbReference>
<keyword evidence="2 7" id="KW-0673">Quorum sensing</keyword>
<organism evidence="9 10">
    <name type="scientific">Thalassococcus profundi</name>
    <dbReference type="NCBI Taxonomy" id="2282382"/>
    <lineage>
        <taxon>Bacteria</taxon>
        <taxon>Pseudomonadati</taxon>
        <taxon>Pseudomonadota</taxon>
        <taxon>Alphaproteobacteria</taxon>
        <taxon>Rhodobacterales</taxon>
        <taxon>Roseobacteraceae</taxon>
        <taxon>Thalassococcus</taxon>
    </lineage>
</organism>
<dbReference type="InterPro" id="IPR016181">
    <property type="entry name" value="Acyl_CoA_acyltransferase"/>
</dbReference>
<dbReference type="AlphaFoldDB" id="A0A369TNZ8"/>
<dbReference type="EC" id="2.3.1.184" evidence="1 8"/>
<dbReference type="GO" id="GO:0009372">
    <property type="term" value="P:quorum sensing"/>
    <property type="evidence" value="ECO:0007669"/>
    <property type="project" value="UniProtKB-UniRule"/>
</dbReference>
<dbReference type="PROSITE" id="PS00949">
    <property type="entry name" value="AUTOINDUCER_SYNTH_1"/>
    <property type="match status" value="1"/>
</dbReference>